<keyword evidence="2" id="KW-0378">Hydrolase</keyword>
<keyword evidence="3" id="KW-0520">NAD</keyword>
<evidence type="ECO:0000256" key="3">
    <source>
        <dbReference type="ARBA" id="ARBA00023027"/>
    </source>
</evidence>
<evidence type="ECO:0000256" key="2">
    <source>
        <dbReference type="ARBA" id="ARBA00022801"/>
    </source>
</evidence>
<accession>A0AAW2BDR0</accession>
<dbReference type="PROSITE" id="PS50104">
    <property type="entry name" value="TIR"/>
    <property type="match status" value="1"/>
</dbReference>
<feature type="domain" description="TIR" evidence="5">
    <location>
        <begin position="1"/>
        <end position="96"/>
    </location>
</feature>
<evidence type="ECO:0000259" key="5">
    <source>
        <dbReference type="PROSITE" id="PS50104"/>
    </source>
</evidence>
<dbReference type="Pfam" id="PF01582">
    <property type="entry name" value="TIR"/>
    <property type="match status" value="1"/>
</dbReference>
<evidence type="ECO:0000256" key="1">
    <source>
        <dbReference type="ARBA" id="ARBA00011982"/>
    </source>
</evidence>
<dbReference type="InterPro" id="IPR000157">
    <property type="entry name" value="TIR_dom"/>
</dbReference>
<dbReference type="AlphaFoldDB" id="A0AAW2BDR0"/>
<keyword evidence="7" id="KW-1185">Reference proteome</keyword>
<evidence type="ECO:0000256" key="4">
    <source>
        <dbReference type="ARBA" id="ARBA00047304"/>
    </source>
</evidence>
<dbReference type="EMBL" id="JAZDWU010000012">
    <property type="protein sequence ID" value="KAK9984129.1"/>
    <property type="molecule type" value="Genomic_DNA"/>
</dbReference>
<comment type="caution">
    <text evidence="6">The sequence shown here is derived from an EMBL/GenBank/DDBJ whole genome shotgun (WGS) entry which is preliminary data.</text>
</comment>
<dbReference type="SUPFAM" id="SSF52200">
    <property type="entry name" value="Toll/Interleukin receptor TIR domain"/>
    <property type="match status" value="1"/>
</dbReference>
<dbReference type="GO" id="GO:0061809">
    <property type="term" value="F:NAD+ nucleosidase activity, cyclic ADP-ribose generating"/>
    <property type="evidence" value="ECO:0007669"/>
    <property type="project" value="UniProtKB-EC"/>
</dbReference>
<dbReference type="Proteomes" id="UP001459277">
    <property type="component" value="Unassembled WGS sequence"/>
</dbReference>
<comment type="catalytic activity">
    <reaction evidence="4">
        <text>NAD(+) + H2O = ADP-D-ribose + nicotinamide + H(+)</text>
        <dbReference type="Rhea" id="RHEA:16301"/>
        <dbReference type="ChEBI" id="CHEBI:15377"/>
        <dbReference type="ChEBI" id="CHEBI:15378"/>
        <dbReference type="ChEBI" id="CHEBI:17154"/>
        <dbReference type="ChEBI" id="CHEBI:57540"/>
        <dbReference type="ChEBI" id="CHEBI:57967"/>
        <dbReference type="EC" id="3.2.2.6"/>
    </reaction>
    <physiologicalReaction direction="left-to-right" evidence="4">
        <dbReference type="Rhea" id="RHEA:16302"/>
    </physiologicalReaction>
</comment>
<organism evidence="6 7">
    <name type="scientific">Lithocarpus litseifolius</name>
    <dbReference type="NCBI Taxonomy" id="425828"/>
    <lineage>
        <taxon>Eukaryota</taxon>
        <taxon>Viridiplantae</taxon>
        <taxon>Streptophyta</taxon>
        <taxon>Embryophyta</taxon>
        <taxon>Tracheophyta</taxon>
        <taxon>Spermatophyta</taxon>
        <taxon>Magnoliopsida</taxon>
        <taxon>eudicotyledons</taxon>
        <taxon>Gunneridae</taxon>
        <taxon>Pentapetalae</taxon>
        <taxon>rosids</taxon>
        <taxon>fabids</taxon>
        <taxon>Fagales</taxon>
        <taxon>Fagaceae</taxon>
        <taxon>Lithocarpus</taxon>
    </lineage>
</organism>
<evidence type="ECO:0000313" key="7">
    <source>
        <dbReference type="Proteomes" id="UP001459277"/>
    </source>
</evidence>
<dbReference type="GO" id="GO:0007165">
    <property type="term" value="P:signal transduction"/>
    <property type="evidence" value="ECO:0007669"/>
    <property type="project" value="InterPro"/>
</dbReference>
<dbReference type="PANTHER" id="PTHR32009">
    <property type="entry name" value="TMV RESISTANCE PROTEIN N-LIKE"/>
    <property type="match status" value="1"/>
</dbReference>
<gene>
    <name evidence="6" type="ORF">SO802_033654</name>
</gene>
<reference evidence="6 7" key="1">
    <citation type="submission" date="2024-01" db="EMBL/GenBank/DDBJ databases">
        <title>A telomere-to-telomere, gap-free genome of sweet tea (Lithocarpus litseifolius).</title>
        <authorList>
            <person name="Zhou J."/>
        </authorList>
    </citation>
    <scope>NUCLEOTIDE SEQUENCE [LARGE SCALE GENOMIC DNA]</scope>
    <source>
        <strain evidence="6">Zhou-2022a</strain>
        <tissue evidence="6">Leaf</tissue>
    </source>
</reference>
<protein>
    <recommendedName>
        <fullName evidence="1">ADP-ribosyl cyclase/cyclic ADP-ribose hydrolase</fullName>
        <ecNumber evidence="1">3.2.2.6</ecNumber>
    </recommendedName>
</protein>
<proteinExistence type="predicted"/>
<dbReference type="Gene3D" id="3.40.50.10140">
    <property type="entry name" value="Toll/interleukin-1 receptor homology (TIR) domain"/>
    <property type="match status" value="1"/>
</dbReference>
<evidence type="ECO:0000313" key="6">
    <source>
        <dbReference type="EMBL" id="KAK9984129.1"/>
    </source>
</evidence>
<dbReference type="PANTHER" id="PTHR32009:SF39">
    <property type="entry name" value="TIR DOMAIN-CONTAINING PROTEIN"/>
    <property type="match status" value="1"/>
</dbReference>
<dbReference type="InterPro" id="IPR035897">
    <property type="entry name" value="Toll_tir_struct_dom_sf"/>
</dbReference>
<name>A0AAW2BDR0_9ROSI</name>
<dbReference type="EC" id="3.2.2.6" evidence="1"/>
<sequence>MAEAIETSRIAVVVILKNYTTSDWCLKVLEKIKECKREFNQKVVPIFYKVSQSEVLERKGNIGEAHLNGLEDKANRWRAPLKDVVDLAGLHLEPNW</sequence>